<evidence type="ECO:0000313" key="1">
    <source>
        <dbReference type="EMBL" id="MBX62501.1"/>
    </source>
</evidence>
<organism evidence="1">
    <name type="scientific">Rhizophora mucronata</name>
    <name type="common">Asiatic mangrove</name>
    <dbReference type="NCBI Taxonomy" id="61149"/>
    <lineage>
        <taxon>Eukaryota</taxon>
        <taxon>Viridiplantae</taxon>
        <taxon>Streptophyta</taxon>
        <taxon>Embryophyta</taxon>
        <taxon>Tracheophyta</taxon>
        <taxon>Spermatophyta</taxon>
        <taxon>Magnoliopsida</taxon>
        <taxon>eudicotyledons</taxon>
        <taxon>Gunneridae</taxon>
        <taxon>Pentapetalae</taxon>
        <taxon>rosids</taxon>
        <taxon>fabids</taxon>
        <taxon>Malpighiales</taxon>
        <taxon>Rhizophoraceae</taxon>
        <taxon>Rhizophora</taxon>
    </lineage>
</organism>
<dbReference type="AlphaFoldDB" id="A0A2P2Q6A4"/>
<name>A0A2P2Q6A4_RHIMU</name>
<dbReference type="EMBL" id="GGEC01082017">
    <property type="protein sequence ID" value="MBX62501.1"/>
    <property type="molecule type" value="Transcribed_RNA"/>
</dbReference>
<sequence length="89" mass="10128">MITSRLFLGSSRLLDVFSLLNDAKNKNRCNQRVVKDRYLQRSQLHCVAASLSGEGFVELLVPLVLPSVLFIYILSNWKITSCSFVFSIF</sequence>
<proteinExistence type="predicted"/>
<accession>A0A2P2Q6A4</accession>
<reference evidence="1" key="1">
    <citation type="submission" date="2018-02" db="EMBL/GenBank/DDBJ databases">
        <title>Rhizophora mucronata_Transcriptome.</title>
        <authorList>
            <person name="Meera S.P."/>
            <person name="Sreeshan A."/>
            <person name="Augustine A."/>
        </authorList>
    </citation>
    <scope>NUCLEOTIDE SEQUENCE</scope>
    <source>
        <tissue evidence="1">Leaf</tissue>
    </source>
</reference>
<protein>
    <submittedName>
        <fullName evidence="1">Uncharacterized protein</fullName>
    </submittedName>
</protein>